<evidence type="ECO:0000256" key="1">
    <source>
        <dbReference type="PROSITE-ProRule" id="PRU00339"/>
    </source>
</evidence>
<dbReference type="GO" id="GO:0004180">
    <property type="term" value="F:carboxypeptidase activity"/>
    <property type="evidence" value="ECO:0007669"/>
    <property type="project" value="UniProtKB-KW"/>
</dbReference>
<dbReference type="InterPro" id="IPR008969">
    <property type="entry name" value="CarboxyPept-like_regulatory"/>
</dbReference>
<organism evidence="3">
    <name type="scientific">candidate division WOR-3 bacterium</name>
    <dbReference type="NCBI Taxonomy" id="2052148"/>
    <lineage>
        <taxon>Bacteria</taxon>
        <taxon>Bacteria division WOR-3</taxon>
    </lineage>
</organism>
<proteinExistence type="predicted"/>
<sequence length="1321" mass="152946">MIFFIIFFNLYGYSEKKLNLNIILFPGIERLETLHIRLTGKGRYELFCSPINKPDIVIKYSSEDVRFKPLDSNTRIFEGSIPNTGEKEITLILSFFAPFTLSPKEYSFDILLWTKGDVKIEKICDIKNHLNGESNPKITLNYFIKDRLKSGEKIKVKGTISITEANLTKGTIKLLLPKEISYQENSFCFNDITLQPTKMKDNLLLFNIGDIQPGIYNFEYVILLKPWVESKIIFISMGMSGWIGEEYVESPDIVRWIYLESDIFYENGIVLGRVYDKNKKGIKGAILFLEDGTRSITDNDGRYSFQWVKPGRHIVSFKNYKRIIDLPPGGIYLLDFETEESRIGPKNEIVFLSLGEATVSGIKKSGTFEKLPIDGKLTMYFIGEIRGDILIEALVNTDGREISELPYLIRPEEKYKVFADYSHTFFGNEGKFYVMIKKNGDYLNAGFVSFGEDILGFEKEMLGTTAKKDLGPINFIAQAGIPKYLYQQEEFLVSSNNVFQLKEFPVIINSERVYLETRDILDLKTVLSSKLLIRDKDYFFDYQTGRLFLAQYIFEEITMNPRFVVVKYQSIGNYKNIKDINWRLQQSITLPNFFLGLGFNRFGSQSEPYHILEISENNIFKNIKFSFLYARRIENVENPDRYKIDFSLSVFGSQINATRSYIGKGLQMSYPDCVPVNSEENSVFSNIDLHFMNLYFAPGIKTFKEEKDGNIRNGISKEIEFGWRNIGYNQKAFIKLANTRTDGNEYWHFQCGYTQPGFYFSPFFRFSNTQKFAGGVLEFGNPKKIKLIAEEEYGIDLYSRNSISVEKSALNGRFTFIPKITYEKRMIDENDYISSLLDLNLVLEPISLNTNFDYRRYLKIKKDMYFASYRVILWPFNDISFFFQSNILNKELRLSEIGFAYRPLWFNSVALLGMCKYSENHFLGAIDLGIIPFKNLNITIGNGFSRDLRYHQAKLDIKFIGGFGLGFDAGLMNKERLIGGNIYYEFSPLRLTIGYNYINREEVTPGFYFRIITNPMFHWSLGLEENALELLDKFIIEIPPVIPIGEKFKMKVTALDKEGKIFTDFIGTVEMRTKSSVFYLRFKPENKGEKTFQLLFSDTTELGPNYVLIRDKKGRTFYAFFYLRRLNEIVTYPEPSTYLPTPISEVHFSHFKIDVPREAIAGEPFMIEIIAIDNRGEVFESFTNGIEILTSNHEKVSPDKLYFAPKDKGRLKASLIYPGVETIRLIIRPINEPLKVSISEPIVFTKKGAPPPKPKPEERKTEVKKPSPEEIQNLFKEGLKYFAEGNYEAAEKIWKKILSVDPTNEKAKKYLKDTQLRLKKK</sequence>
<keyword evidence="3" id="KW-0645">Protease</keyword>
<comment type="caution">
    <text evidence="3">The sequence shown here is derived from an EMBL/GenBank/DDBJ whole genome shotgun (WGS) entry which is preliminary data.</text>
</comment>
<dbReference type="InterPro" id="IPR019734">
    <property type="entry name" value="TPR_rpt"/>
</dbReference>
<protein>
    <submittedName>
        <fullName evidence="3">Carboxypeptidase regulatory-like domain-containing protein</fullName>
    </submittedName>
</protein>
<keyword evidence="1" id="KW-0802">TPR repeat</keyword>
<accession>A0A7C4U8D2</accession>
<keyword evidence="3" id="KW-0121">Carboxypeptidase</keyword>
<feature type="compositionally biased region" description="Basic and acidic residues" evidence="2">
    <location>
        <begin position="1254"/>
        <end position="1268"/>
    </location>
</feature>
<dbReference type="InterPro" id="IPR011990">
    <property type="entry name" value="TPR-like_helical_dom_sf"/>
</dbReference>
<reference evidence="3" key="1">
    <citation type="journal article" date="2020" name="mSystems">
        <title>Genome- and Community-Level Interaction Insights into Carbon Utilization and Element Cycling Functions of Hydrothermarchaeota in Hydrothermal Sediment.</title>
        <authorList>
            <person name="Zhou Z."/>
            <person name="Liu Y."/>
            <person name="Xu W."/>
            <person name="Pan J."/>
            <person name="Luo Z.H."/>
            <person name="Li M."/>
        </authorList>
    </citation>
    <scope>NUCLEOTIDE SEQUENCE [LARGE SCALE GENOMIC DNA]</scope>
    <source>
        <strain evidence="3">SpSt-780</strain>
    </source>
</reference>
<keyword evidence="3" id="KW-0378">Hydrolase</keyword>
<feature type="repeat" description="TPR" evidence="1">
    <location>
        <begin position="1271"/>
        <end position="1304"/>
    </location>
</feature>
<name>A0A7C4U8D2_UNCW3</name>
<dbReference type="PROSITE" id="PS50005">
    <property type="entry name" value="TPR"/>
    <property type="match status" value="1"/>
</dbReference>
<evidence type="ECO:0000256" key="2">
    <source>
        <dbReference type="SAM" id="MobiDB-lite"/>
    </source>
</evidence>
<evidence type="ECO:0000313" key="3">
    <source>
        <dbReference type="EMBL" id="HGW91835.1"/>
    </source>
</evidence>
<dbReference type="Gene3D" id="1.25.40.10">
    <property type="entry name" value="Tetratricopeptide repeat domain"/>
    <property type="match status" value="1"/>
</dbReference>
<dbReference type="SUPFAM" id="SSF49464">
    <property type="entry name" value="Carboxypeptidase regulatory domain-like"/>
    <property type="match status" value="1"/>
</dbReference>
<gene>
    <name evidence="3" type="ORF">ENV67_04765</name>
</gene>
<dbReference type="SUPFAM" id="SSF48452">
    <property type="entry name" value="TPR-like"/>
    <property type="match status" value="1"/>
</dbReference>
<dbReference type="EMBL" id="DTHG01000060">
    <property type="protein sequence ID" value="HGW91835.1"/>
    <property type="molecule type" value="Genomic_DNA"/>
</dbReference>
<feature type="region of interest" description="Disordered" evidence="2">
    <location>
        <begin position="1245"/>
        <end position="1269"/>
    </location>
</feature>